<dbReference type="InterPro" id="IPR011013">
    <property type="entry name" value="Gal_mutarotase_sf_dom"/>
</dbReference>
<dbReference type="PANTHER" id="PTHR22762">
    <property type="entry name" value="ALPHA-GLUCOSIDASE"/>
    <property type="match status" value="1"/>
</dbReference>
<dbReference type="Gene3D" id="2.60.40.1180">
    <property type="entry name" value="Golgi alpha-mannosidase II"/>
    <property type="match status" value="2"/>
</dbReference>
<dbReference type="GO" id="GO:0004558">
    <property type="term" value="F:alpha-1,4-glucosidase activity"/>
    <property type="evidence" value="ECO:0007669"/>
    <property type="project" value="UniProtKB-EC"/>
</dbReference>
<protein>
    <recommendedName>
        <fullName evidence="3">alpha-glucosidase</fullName>
        <ecNumber evidence="3">3.2.1.20</ecNumber>
    </recommendedName>
</protein>
<dbReference type="Proteomes" id="UP000177622">
    <property type="component" value="Unassembled WGS sequence"/>
</dbReference>
<evidence type="ECO:0000313" key="12">
    <source>
        <dbReference type="EMBL" id="OGE46538.1"/>
    </source>
</evidence>
<evidence type="ECO:0000256" key="4">
    <source>
        <dbReference type="ARBA" id="ARBA00022729"/>
    </source>
</evidence>
<organism evidence="12 13">
    <name type="scientific">Penicillium arizonense</name>
    <dbReference type="NCBI Taxonomy" id="1835702"/>
    <lineage>
        <taxon>Eukaryota</taxon>
        <taxon>Fungi</taxon>
        <taxon>Dikarya</taxon>
        <taxon>Ascomycota</taxon>
        <taxon>Pezizomycotina</taxon>
        <taxon>Eurotiomycetes</taxon>
        <taxon>Eurotiomycetidae</taxon>
        <taxon>Eurotiales</taxon>
        <taxon>Aspergillaceae</taxon>
        <taxon>Penicillium</taxon>
    </lineage>
</organism>
<evidence type="ECO:0000256" key="7">
    <source>
        <dbReference type="ARBA" id="ARBA00023295"/>
    </source>
</evidence>
<feature type="domain" description="Glycoside hydrolase family 31 TIM barrel" evidence="10">
    <location>
        <begin position="327"/>
        <end position="752"/>
    </location>
</feature>
<dbReference type="CDD" id="cd06602">
    <property type="entry name" value="GH31_MGAM_SI_GAA"/>
    <property type="match status" value="1"/>
</dbReference>
<dbReference type="FunFam" id="2.60.40.1180:FF:000001">
    <property type="entry name" value="Maltase-glucoamylase, intestinal"/>
    <property type="match status" value="1"/>
</dbReference>
<name>A0A1F5KZX7_PENAI</name>
<evidence type="ECO:0000256" key="5">
    <source>
        <dbReference type="ARBA" id="ARBA00022801"/>
    </source>
</evidence>
<feature type="domain" description="Glycosyl hydrolase family 31 C-terminal" evidence="11">
    <location>
        <begin position="761"/>
        <end position="853"/>
    </location>
</feature>
<keyword evidence="6" id="KW-0325">Glycoprotein</keyword>
<dbReference type="GO" id="GO:0030246">
    <property type="term" value="F:carbohydrate binding"/>
    <property type="evidence" value="ECO:0007669"/>
    <property type="project" value="InterPro"/>
</dbReference>
<dbReference type="PANTHER" id="PTHR22762:SF133">
    <property type="entry name" value="P-TYPE DOMAIN-CONTAINING PROTEIN"/>
    <property type="match status" value="1"/>
</dbReference>
<keyword evidence="4 9" id="KW-0732">Signal</keyword>
<gene>
    <name evidence="12" type="ORF">PENARI_c201G10814</name>
</gene>
<dbReference type="GeneID" id="34582870"/>
<dbReference type="InterPro" id="IPR000322">
    <property type="entry name" value="Glyco_hydro_31_TIM"/>
</dbReference>
<comment type="similarity">
    <text evidence="2 8">Belongs to the glycosyl hydrolase 31 family.</text>
</comment>
<dbReference type="InterPro" id="IPR048395">
    <property type="entry name" value="Glyco_hydro_31_C"/>
</dbReference>
<evidence type="ECO:0000256" key="6">
    <source>
        <dbReference type="ARBA" id="ARBA00023180"/>
    </source>
</evidence>
<evidence type="ECO:0000256" key="9">
    <source>
        <dbReference type="SAM" id="SignalP"/>
    </source>
</evidence>
<dbReference type="AlphaFoldDB" id="A0A1F5KZX7"/>
<sequence length="981" mass="107695">MGIPRTWGGVLGGLSAFCAIAQAQTSTPSPTSSASAQFTVPADANFAPAVIPNIKDPQAVDAQTVCPGYTASNVQQTSSGFTASLALAGNSCNVYGTDIDALSLTVEYQREDRLHVSIVPTHIGAENATHYIIPPGYLAEAEVEESNVVSGLEFSWTNDPSFGFEVTRKSTKDVLFSTKGTKLVFENQFVEFKSSLPENYNLYGLGESIHGFKLGNNYTKTFYAADAGATVDINVYGAHPFYLETRYFTEGADGKLTLVTSDETSPNSNYTSLSHGVFSRNAHGQDILMQEDSITYRALGGSIDLYFFPGPSQPEVTKSYLTTVGLPAMQQYWTFGFHQCRWGYKSWAELEDVVNNYTHFEIPMETIWTDIDWMLRYRDFENDPEGFDDESSKGFIQRLHDSGRHYVPIIDSAIYIPNPEDLEDAYPVFERGNEAGAFLTNPDGSIYVGAVWPGYTVFPDWLAEGTEQWWIDEMVRYHQTTGYDGAWIDMSEISSFCVGSCGSNNLTLQPVHVPFALPGEPGNPVLIYPEGFNKTNATEAAFASSARASWSSAYPTTSATSSASYVRTTPTPGVRDVNYPPYAINNVKGPLAVAAISPNATHADGTLEYDMHNLWGHGILKATYNALSAISPDARPFILGRSTFAGSGSYAAHWGGDNWSNWPSMIFSIPQALSMSLLGIPMFGADTCGFADNTDMELCNRWMQLSAFFPFYRNHNIIGAISQEAYRWSSVIDASKTAMAIRYQLLPYMYTLFYHAHTKAETVMRALAWEFPHDPSLANADRQFMLGPSIMVIPVLEQGATSVNGVFPGLIEGEEVWYDWYNNTAIPVPSQANTTIPAPLGHIPVYARGGSVLPLQQAALTTRDARNSPWDILVALAKDGSATGKLYLDDGVSVTPDATLHAEFKVENRKLETIIEHGGWVEENSLRNVTIWGVEKTKSPIKFNGKVVSAKNVHFNGDKHTLVVSLSSASAWTGKGWSLEW</sequence>
<dbReference type="Pfam" id="PF01055">
    <property type="entry name" value="Glyco_hydro_31_2nd"/>
    <property type="match status" value="1"/>
</dbReference>
<dbReference type="SUPFAM" id="SSF74650">
    <property type="entry name" value="Galactose mutarotase-like"/>
    <property type="match status" value="1"/>
</dbReference>
<comment type="caution">
    <text evidence="12">The sequence shown here is derived from an EMBL/GenBank/DDBJ whole genome shotgun (WGS) entry which is preliminary data.</text>
</comment>
<dbReference type="Pfam" id="PF21365">
    <property type="entry name" value="Glyco_hydro_31_3rd"/>
    <property type="match status" value="1"/>
</dbReference>
<feature type="chain" id="PRO_5009519149" description="alpha-glucosidase" evidence="9">
    <location>
        <begin position="24"/>
        <end position="981"/>
    </location>
</feature>
<dbReference type="FunFam" id="3.20.20.80:FF:000138">
    <property type="entry name" value="Putative alpha-glucosidase AgdA"/>
    <property type="match status" value="1"/>
</dbReference>
<dbReference type="Gene3D" id="2.60.40.1760">
    <property type="entry name" value="glycosyl hydrolase (family 31)"/>
    <property type="match status" value="1"/>
</dbReference>
<dbReference type="EMBL" id="LXJU01000201">
    <property type="protein sequence ID" value="OGE46538.1"/>
    <property type="molecule type" value="Genomic_DNA"/>
</dbReference>
<proteinExistence type="inferred from homology"/>
<feature type="signal peptide" evidence="9">
    <location>
        <begin position="1"/>
        <end position="23"/>
    </location>
</feature>
<dbReference type="SUPFAM" id="SSF51445">
    <property type="entry name" value="(Trans)glycosidases"/>
    <property type="match status" value="1"/>
</dbReference>
<evidence type="ECO:0000259" key="10">
    <source>
        <dbReference type="Pfam" id="PF01055"/>
    </source>
</evidence>
<evidence type="ECO:0000313" key="13">
    <source>
        <dbReference type="Proteomes" id="UP000177622"/>
    </source>
</evidence>
<reference evidence="12 13" key="1">
    <citation type="journal article" date="2016" name="Sci. Rep.">
        <title>Penicillium arizonense, a new, genome sequenced fungal species, reveals a high chemical diversity in secreted metabolites.</title>
        <authorList>
            <person name="Grijseels S."/>
            <person name="Nielsen J.C."/>
            <person name="Randelovic M."/>
            <person name="Nielsen J."/>
            <person name="Nielsen K.F."/>
            <person name="Workman M."/>
            <person name="Frisvad J.C."/>
        </authorList>
    </citation>
    <scope>NUCLEOTIDE SEQUENCE [LARGE SCALE GENOMIC DNA]</scope>
    <source>
        <strain evidence="12 13">CBS 141311</strain>
    </source>
</reference>
<evidence type="ECO:0000256" key="8">
    <source>
        <dbReference type="RuleBase" id="RU361185"/>
    </source>
</evidence>
<dbReference type="SUPFAM" id="SSF51011">
    <property type="entry name" value="Glycosyl hydrolase domain"/>
    <property type="match status" value="1"/>
</dbReference>
<evidence type="ECO:0000256" key="3">
    <source>
        <dbReference type="ARBA" id="ARBA00012741"/>
    </source>
</evidence>
<dbReference type="Gene3D" id="3.20.20.80">
    <property type="entry name" value="Glycosidases"/>
    <property type="match status" value="2"/>
</dbReference>
<evidence type="ECO:0000259" key="11">
    <source>
        <dbReference type="Pfam" id="PF21365"/>
    </source>
</evidence>
<comment type="catalytic activity">
    <reaction evidence="1">
        <text>Hydrolysis of terminal, non-reducing (1-&gt;4)-linked alpha-D-glucose residues with release of alpha-D-glucose.</text>
        <dbReference type="EC" id="3.2.1.20"/>
    </reaction>
</comment>
<dbReference type="EC" id="3.2.1.20" evidence="3"/>
<dbReference type="GO" id="GO:0005975">
    <property type="term" value="P:carbohydrate metabolic process"/>
    <property type="evidence" value="ECO:0007669"/>
    <property type="project" value="InterPro"/>
</dbReference>
<dbReference type="PROSITE" id="PS00707">
    <property type="entry name" value="GLYCOSYL_HYDROL_F31_2"/>
    <property type="match status" value="1"/>
</dbReference>
<keyword evidence="7 8" id="KW-0326">Glycosidase</keyword>
<dbReference type="InterPro" id="IPR013780">
    <property type="entry name" value="Glyco_hydro_b"/>
</dbReference>
<dbReference type="RefSeq" id="XP_022482008.1">
    <property type="nucleotide sequence ID" value="XM_022638136.1"/>
</dbReference>
<evidence type="ECO:0000256" key="1">
    <source>
        <dbReference type="ARBA" id="ARBA00001657"/>
    </source>
</evidence>
<keyword evidence="5 8" id="KW-0378">Hydrolase</keyword>
<dbReference type="OrthoDB" id="5839090at2759"/>
<evidence type="ECO:0000256" key="2">
    <source>
        <dbReference type="ARBA" id="ARBA00007806"/>
    </source>
</evidence>
<accession>A0A1F5KZX7</accession>
<dbReference type="CDD" id="cd14752">
    <property type="entry name" value="GH31_N"/>
    <property type="match status" value="1"/>
</dbReference>
<keyword evidence="13" id="KW-1185">Reference proteome</keyword>
<dbReference type="InterPro" id="IPR017853">
    <property type="entry name" value="GH"/>
</dbReference>
<dbReference type="InterPro" id="IPR030459">
    <property type="entry name" value="Glyco_hydro_31_CS"/>
</dbReference>
<dbReference type="STRING" id="1835702.A0A1F5KZX7"/>